<gene>
    <name evidence="3" type="ORF">IAB37_07905</name>
</gene>
<name>A0A9D1J5W4_9FIRM</name>
<organism evidence="3 4">
    <name type="scientific">Candidatus Faecivivens stercoravium</name>
    <dbReference type="NCBI Taxonomy" id="2840803"/>
    <lineage>
        <taxon>Bacteria</taxon>
        <taxon>Bacillati</taxon>
        <taxon>Bacillota</taxon>
        <taxon>Clostridia</taxon>
        <taxon>Eubacteriales</taxon>
        <taxon>Oscillospiraceae</taxon>
        <taxon>Oscillospiraceae incertae sedis</taxon>
        <taxon>Candidatus Faecivivens</taxon>
    </lineage>
</organism>
<dbReference type="AlphaFoldDB" id="A0A9D1J5W4"/>
<dbReference type="PANTHER" id="PTHR43386">
    <property type="entry name" value="OLIGOPEPTIDE TRANSPORT SYSTEM PERMEASE PROTEIN APPC"/>
    <property type="match status" value="1"/>
</dbReference>
<dbReference type="GO" id="GO:0005886">
    <property type="term" value="C:plasma membrane"/>
    <property type="evidence" value="ECO:0007669"/>
    <property type="project" value="UniProtKB-SubCell"/>
</dbReference>
<evidence type="ECO:0000313" key="3">
    <source>
        <dbReference type="EMBL" id="HIR61479.1"/>
    </source>
</evidence>
<sequence length="91" mass="9611">MQQIKRKSLFRPRPAASEKRFSGKKVRFYCLLSLAALLVLIAAFGGVLAPQDPLAGDLSASLQPPSAAHLCGTDKLGRDVFSRILAGAGSS</sequence>
<dbReference type="Proteomes" id="UP000824241">
    <property type="component" value="Unassembled WGS sequence"/>
</dbReference>
<protein>
    <submittedName>
        <fullName evidence="3">Uncharacterized protein</fullName>
    </submittedName>
</protein>
<evidence type="ECO:0000256" key="2">
    <source>
        <dbReference type="ARBA" id="ARBA00022448"/>
    </source>
</evidence>
<accession>A0A9D1J5W4</accession>
<dbReference type="PANTHER" id="PTHR43386:SF25">
    <property type="entry name" value="PEPTIDE ABC TRANSPORTER PERMEASE PROTEIN"/>
    <property type="match status" value="1"/>
</dbReference>
<comment type="caution">
    <text evidence="3">The sequence shown here is derived from an EMBL/GenBank/DDBJ whole genome shotgun (WGS) entry which is preliminary data.</text>
</comment>
<proteinExistence type="predicted"/>
<evidence type="ECO:0000313" key="4">
    <source>
        <dbReference type="Proteomes" id="UP000824241"/>
    </source>
</evidence>
<dbReference type="EMBL" id="DVHA01000255">
    <property type="protein sequence ID" value="HIR61479.1"/>
    <property type="molecule type" value="Genomic_DNA"/>
</dbReference>
<reference evidence="3" key="1">
    <citation type="submission" date="2020-10" db="EMBL/GenBank/DDBJ databases">
        <authorList>
            <person name="Gilroy R."/>
        </authorList>
    </citation>
    <scope>NUCLEOTIDE SEQUENCE</scope>
    <source>
        <strain evidence="3">CHK189-12415</strain>
    </source>
</reference>
<reference evidence="3" key="2">
    <citation type="journal article" date="2021" name="PeerJ">
        <title>Extensive microbial diversity within the chicken gut microbiome revealed by metagenomics and culture.</title>
        <authorList>
            <person name="Gilroy R."/>
            <person name="Ravi A."/>
            <person name="Getino M."/>
            <person name="Pursley I."/>
            <person name="Horton D.L."/>
            <person name="Alikhan N.F."/>
            <person name="Baker D."/>
            <person name="Gharbi K."/>
            <person name="Hall N."/>
            <person name="Watson M."/>
            <person name="Adriaenssens E.M."/>
            <person name="Foster-Nyarko E."/>
            <person name="Jarju S."/>
            <person name="Secka A."/>
            <person name="Antonio M."/>
            <person name="Oren A."/>
            <person name="Chaudhuri R.R."/>
            <person name="La Ragione R."/>
            <person name="Hildebrand F."/>
            <person name="Pallen M.J."/>
        </authorList>
    </citation>
    <scope>NUCLEOTIDE SEQUENCE</scope>
    <source>
        <strain evidence="3">CHK189-12415</strain>
    </source>
</reference>
<feature type="non-terminal residue" evidence="3">
    <location>
        <position position="91"/>
    </location>
</feature>
<comment type="subcellular location">
    <subcellularLocation>
        <location evidence="1">Cell membrane</location>
        <topology evidence="1">Multi-pass membrane protein</topology>
    </subcellularLocation>
</comment>
<evidence type="ECO:0000256" key="1">
    <source>
        <dbReference type="ARBA" id="ARBA00004651"/>
    </source>
</evidence>
<dbReference type="InterPro" id="IPR050366">
    <property type="entry name" value="BP-dependent_transpt_permease"/>
</dbReference>
<keyword evidence="2" id="KW-0813">Transport</keyword>